<accession>A0A6I4IP88</accession>
<name>A0A6I4IP88_9SPHI</name>
<organism evidence="1 2">
    <name type="scientific">Mucilaginibacter ginkgonis</name>
    <dbReference type="NCBI Taxonomy" id="2682091"/>
    <lineage>
        <taxon>Bacteria</taxon>
        <taxon>Pseudomonadati</taxon>
        <taxon>Bacteroidota</taxon>
        <taxon>Sphingobacteriia</taxon>
        <taxon>Sphingobacteriales</taxon>
        <taxon>Sphingobacteriaceae</taxon>
        <taxon>Mucilaginibacter</taxon>
    </lineage>
</organism>
<dbReference type="KEGG" id="mgik:GO620_003715"/>
<gene>
    <name evidence="1" type="ORF">GO620_003715</name>
</gene>
<sequence length="181" mass="21106">MFRQQVNNDLLLIFIYSNFTMKTLDEAQNVLLNVSDKQWLKLVEMLTYGVLELNSRTLEKVEIKYSVGHYPAMLFRLTTILNDSADGNLSPQVSGFRFAFDQDIDDDVYIEPLSSDGFWEDYLDKEGITHVFASNEVGIRKLYRFINDELHLWDDVLFPGVEKPVEDTWRTLLELNPLTDQ</sequence>
<reference evidence="1 2" key="1">
    <citation type="submission" date="2020-12" db="EMBL/GenBank/DDBJ databases">
        <title>HMF7856_wgs.fasta genome submission.</title>
        <authorList>
            <person name="Kang H."/>
            <person name="Kim H."/>
            <person name="Joh K."/>
        </authorList>
    </citation>
    <scope>NUCLEOTIDE SEQUENCE [LARGE SCALE GENOMIC DNA]</scope>
    <source>
        <strain evidence="1 2">HMF7856</strain>
    </source>
</reference>
<keyword evidence="2" id="KW-1185">Reference proteome</keyword>
<proteinExistence type="predicted"/>
<protein>
    <submittedName>
        <fullName evidence="1">Uncharacterized protein</fullName>
    </submittedName>
</protein>
<dbReference type="AlphaFoldDB" id="A0A6I4IP88"/>
<dbReference type="Proteomes" id="UP000429232">
    <property type="component" value="Chromosome"/>
</dbReference>
<evidence type="ECO:0000313" key="2">
    <source>
        <dbReference type="Proteomes" id="UP000429232"/>
    </source>
</evidence>
<dbReference type="RefSeq" id="WP_157526458.1">
    <property type="nucleotide sequence ID" value="NZ_CP066775.1"/>
</dbReference>
<evidence type="ECO:0000313" key="1">
    <source>
        <dbReference type="EMBL" id="QQL50573.1"/>
    </source>
</evidence>
<dbReference type="EMBL" id="CP066775">
    <property type="protein sequence ID" value="QQL50573.1"/>
    <property type="molecule type" value="Genomic_DNA"/>
</dbReference>